<comment type="function">
    <text evidence="5">Required for morphogenesis and for the elongation of the flagellar filament by facilitating polymerization of the flagellin monomers at the tip of growing filament. Forms a capping structure, which prevents flagellin subunits (transported through the central channel of the flagellum) from leaking out without polymerization at the distal end.</text>
</comment>
<reference evidence="8" key="1">
    <citation type="submission" date="2020-09" db="EMBL/GenBank/DDBJ databases">
        <title>A novel bacterium of genus Paenibacillus, isolated from South China Sea.</title>
        <authorList>
            <person name="Huang H."/>
            <person name="Mo K."/>
            <person name="Hu Y."/>
        </authorList>
    </citation>
    <scope>NUCLEOTIDE SEQUENCE</scope>
    <source>
        <strain evidence="8">IB182493</strain>
    </source>
</reference>
<comment type="subcellular location">
    <subcellularLocation>
        <location evidence="5">Secreted</location>
    </subcellularLocation>
    <subcellularLocation>
        <location evidence="5">Bacterial flagellum</location>
    </subcellularLocation>
</comment>
<evidence type="ECO:0000256" key="4">
    <source>
        <dbReference type="ARBA" id="ARBA00023143"/>
    </source>
</evidence>
<evidence type="ECO:0000259" key="6">
    <source>
        <dbReference type="Pfam" id="PF02465"/>
    </source>
</evidence>
<dbReference type="InterPro" id="IPR010810">
    <property type="entry name" value="Flagellin_hook_IN_motif"/>
</dbReference>
<dbReference type="GO" id="GO:0009421">
    <property type="term" value="C:bacterial-type flagellum filament cap"/>
    <property type="evidence" value="ECO:0007669"/>
    <property type="project" value="InterPro"/>
</dbReference>
<evidence type="ECO:0000256" key="2">
    <source>
        <dbReference type="ARBA" id="ARBA00011255"/>
    </source>
</evidence>
<dbReference type="PANTHER" id="PTHR30288">
    <property type="entry name" value="FLAGELLAR CAP/ASSEMBLY PROTEIN FLID"/>
    <property type="match status" value="1"/>
</dbReference>
<dbReference type="Proteomes" id="UP000632125">
    <property type="component" value="Unassembled WGS sequence"/>
</dbReference>
<dbReference type="InterPro" id="IPR003481">
    <property type="entry name" value="FliD_N"/>
</dbReference>
<evidence type="ECO:0000256" key="1">
    <source>
        <dbReference type="ARBA" id="ARBA00009764"/>
    </source>
</evidence>
<dbReference type="AlphaFoldDB" id="A0A927CKH8"/>
<protein>
    <recommendedName>
        <fullName evidence="5">Flagellar hook-associated protein 2</fullName>
        <shortName evidence="5">HAP2</shortName>
    </recommendedName>
    <alternativeName>
        <fullName evidence="5">Flagellar cap protein</fullName>
    </alternativeName>
</protein>
<evidence type="ECO:0000256" key="5">
    <source>
        <dbReference type="RuleBase" id="RU362066"/>
    </source>
</evidence>
<feature type="domain" description="Flagellar hook-associated protein 2 N-terminal" evidence="6">
    <location>
        <begin position="8"/>
        <end position="103"/>
    </location>
</feature>
<accession>A0A927CKH8</accession>
<feature type="domain" description="Flagellar hook-associated protein 2 C-terminal" evidence="7">
    <location>
        <begin position="318"/>
        <end position="586"/>
    </location>
</feature>
<dbReference type="GO" id="GO:0009424">
    <property type="term" value="C:bacterial-type flagellum hook"/>
    <property type="evidence" value="ECO:0007669"/>
    <property type="project" value="UniProtKB-UniRule"/>
</dbReference>
<keyword evidence="4 5" id="KW-0975">Bacterial flagellum</keyword>
<name>A0A927CKH8_9BACL</name>
<evidence type="ECO:0000313" key="9">
    <source>
        <dbReference type="Proteomes" id="UP000632125"/>
    </source>
</evidence>
<keyword evidence="5" id="KW-0964">Secreted</keyword>
<organism evidence="8 9">
    <name type="scientific">Paenibacillus arenilitoris</name>
    <dbReference type="NCBI Taxonomy" id="2772299"/>
    <lineage>
        <taxon>Bacteria</taxon>
        <taxon>Bacillati</taxon>
        <taxon>Bacillota</taxon>
        <taxon>Bacilli</taxon>
        <taxon>Bacillales</taxon>
        <taxon>Paenibacillaceae</taxon>
        <taxon>Paenibacillus</taxon>
    </lineage>
</organism>
<dbReference type="PANTHER" id="PTHR30288:SF0">
    <property type="entry name" value="FLAGELLAR HOOK-ASSOCIATED PROTEIN 2"/>
    <property type="match status" value="1"/>
</dbReference>
<keyword evidence="8" id="KW-0966">Cell projection</keyword>
<comment type="subunit">
    <text evidence="2 5">Homopentamer.</text>
</comment>
<dbReference type="Pfam" id="PF02465">
    <property type="entry name" value="FliD_N"/>
    <property type="match status" value="1"/>
</dbReference>
<dbReference type="GO" id="GO:0071973">
    <property type="term" value="P:bacterial-type flagellum-dependent cell motility"/>
    <property type="evidence" value="ECO:0007669"/>
    <property type="project" value="TreeGrafter"/>
</dbReference>
<proteinExistence type="inferred from homology"/>
<evidence type="ECO:0000259" key="7">
    <source>
        <dbReference type="Pfam" id="PF07195"/>
    </source>
</evidence>
<dbReference type="InterPro" id="IPR010809">
    <property type="entry name" value="FliD_C"/>
</dbReference>
<evidence type="ECO:0000256" key="3">
    <source>
        <dbReference type="ARBA" id="ARBA00023054"/>
    </source>
</evidence>
<dbReference type="Pfam" id="PF07195">
    <property type="entry name" value="FliD_C"/>
    <property type="match status" value="1"/>
</dbReference>
<dbReference type="InterPro" id="IPR040026">
    <property type="entry name" value="FliD"/>
</dbReference>
<dbReference type="GO" id="GO:0005576">
    <property type="term" value="C:extracellular region"/>
    <property type="evidence" value="ECO:0007669"/>
    <property type="project" value="UniProtKB-SubCell"/>
</dbReference>
<dbReference type="EMBL" id="JACXIY010000009">
    <property type="protein sequence ID" value="MBD2868417.1"/>
    <property type="molecule type" value="Genomic_DNA"/>
</dbReference>
<sequence length="597" mass="64685">MRISGLASGLDTDTIIKDLMNAQRIPLDKMTQKKQLLEWKRDDYRTLNNKILEFRNAAFDMKLQSGYLAKKVSSSQENIVSVSGTPNASEGQYSIRVDQLAATAGFNTGNLSGDAGGSKTLDLKLGLTGNSTLTLTGDKGSANIAIKTTDTIDQLVKAVNDQSNVTGIKATYDSTMDRLFFVSAKTGQASKIDMKIVNDGTATNMDLNAALNMSSRTITGGAIATPISADNQTFTMKVDGTDYNFSVTNATTIEELVDQMNESLTDTGITASLSNGQLVLENSLLKPVAFSDSNSGAVVTNLGLQSALTASTQINVTGTNAKVLFNGIASEYESNNFSIAGMTFDAKQVSADTVTVGVLQDVDAVVENIKKFVEKYNSLIDEINKETLEKRNRDFQPLTQAQKDEMEEDDIKRWEEKAKSGMLANDQLLSSGVYSLRRILSDTVNGLPVGQLKSLAEIGISNANVSGSTVSGAYSDRGKLYIDETKLKKAITENPDEVMTLFTTDGSTESTDGIATRLYDKAAALFNQITDRAGTATSIESNYELGKESQRISKQMAALTDRLTDLETRYYKQFTAMETFINQMNSQSSWLAQQFSS</sequence>
<keyword evidence="8" id="KW-0282">Flagellum</keyword>
<keyword evidence="9" id="KW-1185">Reference proteome</keyword>
<keyword evidence="3" id="KW-0175">Coiled coil</keyword>
<comment type="caution">
    <text evidence="8">The sequence shown here is derived from an EMBL/GenBank/DDBJ whole genome shotgun (WGS) entry which is preliminary data.</text>
</comment>
<evidence type="ECO:0000313" key="8">
    <source>
        <dbReference type="EMBL" id="MBD2868417.1"/>
    </source>
</evidence>
<comment type="similarity">
    <text evidence="1 5">Belongs to the FliD family.</text>
</comment>
<dbReference type="GO" id="GO:0007155">
    <property type="term" value="P:cell adhesion"/>
    <property type="evidence" value="ECO:0007669"/>
    <property type="project" value="InterPro"/>
</dbReference>
<dbReference type="RefSeq" id="WP_190859699.1">
    <property type="nucleotide sequence ID" value="NZ_JACXIY010000009.1"/>
</dbReference>
<keyword evidence="8" id="KW-0969">Cilium</keyword>
<gene>
    <name evidence="8" type="primary">fliD</name>
    <name evidence="8" type="ORF">IDH41_07505</name>
</gene>
<dbReference type="Pfam" id="PF07196">
    <property type="entry name" value="Flagellin_IN"/>
    <property type="match status" value="2"/>
</dbReference>